<feature type="compositionally biased region" description="Basic and acidic residues" evidence="4">
    <location>
        <begin position="852"/>
        <end position="862"/>
    </location>
</feature>
<feature type="compositionally biased region" description="Basic residues" evidence="4">
    <location>
        <begin position="790"/>
        <end position="800"/>
    </location>
</feature>
<feature type="region of interest" description="Disordered" evidence="4">
    <location>
        <begin position="1332"/>
        <end position="1391"/>
    </location>
</feature>
<dbReference type="Proteomes" id="UP000314980">
    <property type="component" value="Unassembled WGS sequence"/>
</dbReference>
<evidence type="ECO:0000259" key="5">
    <source>
        <dbReference type="PROSITE" id="PS50014"/>
    </source>
</evidence>
<dbReference type="PANTHER" id="PTHR31095:SF3">
    <property type="entry name" value="RIKEN CDNA 9930021J03 GENE"/>
    <property type="match status" value="1"/>
</dbReference>
<evidence type="ECO:0000313" key="9">
    <source>
        <dbReference type="RefSeq" id="XP_018540726.1"/>
    </source>
</evidence>
<feature type="compositionally biased region" description="Basic and acidic residues" evidence="4">
    <location>
        <begin position="593"/>
        <end position="618"/>
    </location>
</feature>
<feature type="compositionally biased region" description="Low complexity" evidence="4">
    <location>
        <begin position="38"/>
        <end position="51"/>
    </location>
</feature>
<evidence type="ECO:0000256" key="3">
    <source>
        <dbReference type="SAM" id="Coils"/>
    </source>
</evidence>
<feature type="region of interest" description="Disordered" evidence="4">
    <location>
        <begin position="1150"/>
        <end position="1192"/>
    </location>
</feature>
<gene>
    <name evidence="6 8 9" type="primary">LOC108888958</name>
</gene>
<protein>
    <submittedName>
        <fullName evidence="8 9">Uncharacterized protein KIAA2026</fullName>
    </submittedName>
</protein>
<proteinExistence type="predicted"/>
<feature type="region of interest" description="Disordered" evidence="4">
    <location>
        <begin position="2343"/>
        <end position="2373"/>
    </location>
</feature>
<feature type="compositionally biased region" description="Low complexity" evidence="4">
    <location>
        <begin position="1155"/>
        <end position="1187"/>
    </location>
</feature>
<dbReference type="GeneTree" id="ENSGT00390000011483"/>
<dbReference type="KEGG" id="lcf:108888958"/>
<dbReference type="InterPro" id="IPR001487">
    <property type="entry name" value="Bromodomain"/>
</dbReference>
<feature type="compositionally biased region" description="Polar residues" evidence="4">
    <location>
        <begin position="1052"/>
        <end position="1097"/>
    </location>
</feature>
<evidence type="ECO:0000313" key="7">
    <source>
        <dbReference type="Proteomes" id="UP000314980"/>
    </source>
</evidence>
<evidence type="ECO:0000256" key="1">
    <source>
        <dbReference type="ARBA" id="ARBA00023117"/>
    </source>
</evidence>
<dbReference type="InParanoid" id="A0A4W6CMD4"/>
<dbReference type="GeneID" id="108888958"/>
<feature type="region of interest" description="Disordered" evidence="4">
    <location>
        <begin position="1812"/>
        <end position="1833"/>
    </location>
</feature>
<feature type="region of interest" description="Disordered" evidence="4">
    <location>
        <begin position="28"/>
        <end position="54"/>
    </location>
</feature>
<dbReference type="RefSeq" id="XP_018540725.1">
    <property type="nucleotide sequence ID" value="XM_018685209.1"/>
</dbReference>
<feature type="compositionally biased region" description="Basic and acidic residues" evidence="4">
    <location>
        <begin position="780"/>
        <end position="789"/>
    </location>
</feature>
<reference evidence="6" key="3">
    <citation type="submission" date="2025-05" db="UniProtKB">
        <authorList>
            <consortium name="Ensembl"/>
        </authorList>
    </citation>
    <scope>IDENTIFICATION</scope>
</reference>
<feature type="region of interest" description="Disordered" evidence="4">
    <location>
        <begin position="593"/>
        <end position="633"/>
    </location>
</feature>
<feature type="region of interest" description="Disordered" evidence="4">
    <location>
        <begin position="1609"/>
        <end position="1628"/>
    </location>
</feature>
<reference evidence="7" key="1">
    <citation type="submission" date="2015-09" db="EMBL/GenBank/DDBJ databases">
        <authorList>
            <person name="Sai Rama Sridatta P."/>
        </authorList>
    </citation>
    <scope>NUCLEOTIDE SEQUENCE [LARGE SCALE GENOMIC DNA]</scope>
</reference>
<dbReference type="PROSITE" id="PS50014">
    <property type="entry name" value="BROMODOMAIN_2"/>
    <property type="match status" value="1"/>
</dbReference>
<feature type="region of interest" description="Disordered" evidence="4">
    <location>
        <begin position="840"/>
        <end position="862"/>
    </location>
</feature>
<evidence type="ECO:0000313" key="6">
    <source>
        <dbReference type="Ensembl" id="ENSLCAP00010013463.1"/>
    </source>
</evidence>
<feature type="compositionally biased region" description="Polar residues" evidence="4">
    <location>
        <begin position="1614"/>
        <end position="1628"/>
    </location>
</feature>
<evidence type="ECO:0000256" key="4">
    <source>
        <dbReference type="SAM" id="MobiDB-lite"/>
    </source>
</evidence>
<dbReference type="Pfam" id="PF23450">
    <property type="entry name" value="KIAA2026_hel"/>
    <property type="match status" value="1"/>
</dbReference>
<dbReference type="InterPro" id="IPR056522">
    <property type="entry name" value="KIAA2026_hel"/>
</dbReference>
<keyword evidence="1 2" id="KW-0103">Bromodomain</keyword>
<feature type="coiled-coil region" evidence="3">
    <location>
        <begin position="295"/>
        <end position="323"/>
    </location>
</feature>
<dbReference type="PANTHER" id="PTHR31095">
    <property type="entry name" value="RIKEN CDNA 9930021J03 GENE"/>
    <property type="match status" value="1"/>
</dbReference>
<evidence type="ECO:0000313" key="8">
    <source>
        <dbReference type="RefSeq" id="XP_018540725.1"/>
    </source>
</evidence>
<keyword evidence="7" id="KW-1185">Reference proteome</keyword>
<name>A0A4W6CMD4_LATCA</name>
<feature type="region of interest" description="Disordered" evidence="4">
    <location>
        <begin position="693"/>
        <end position="743"/>
    </location>
</feature>
<feature type="domain" description="Bromo" evidence="5">
    <location>
        <begin position="144"/>
        <end position="222"/>
    </location>
</feature>
<dbReference type="Ensembl" id="ENSLCAT00010013758.1">
    <property type="protein sequence ID" value="ENSLCAP00010013463.1"/>
    <property type="gene ID" value="ENSLCAG00010006402.1"/>
</dbReference>
<dbReference type="Proteomes" id="UP000694890">
    <property type="component" value="Linkage group LG9"/>
</dbReference>
<dbReference type="RefSeq" id="XP_018540726.1">
    <property type="nucleotide sequence ID" value="XM_018685210.1"/>
</dbReference>
<feature type="compositionally biased region" description="Polar residues" evidence="4">
    <location>
        <begin position="28"/>
        <end position="37"/>
    </location>
</feature>
<feature type="compositionally biased region" description="Basic residues" evidence="4">
    <location>
        <begin position="841"/>
        <end position="851"/>
    </location>
</feature>
<reference evidence="8 9" key="2">
    <citation type="submission" date="2025-04" db="UniProtKB">
        <authorList>
            <consortium name="RefSeq"/>
        </authorList>
    </citation>
    <scope>IDENTIFICATION</scope>
    <source>
        <tissue evidence="8 9">Brain</tissue>
    </source>
</reference>
<dbReference type="Gene3D" id="1.20.920.10">
    <property type="entry name" value="Bromodomain-like"/>
    <property type="match status" value="1"/>
</dbReference>
<dbReference type="InterPro" id="IPR036427">
    <property type="entry name" value="Bromodomain-like_sf"/>
</dbReference>
<feature type="region of interest" description="Disordered" evidence="4">
    <location>
        <begin position="770"/>
        <end position="801"/>
    </location>
</feature>
<feature type="compositionally biased region" description="Polar residues" evidence="4">
    <location>
        <begin position="2350"/>
        <end position="2373"/>
    </location>
</feature>
<feature type="compositionally biased region" description="Polar residues" evidence="4">
    <location>
        <begin position="770"/>
        <end position="779"/>
    </location>
</feature>
<dbReference type="CDD" id="cd04369">
    <property type="entry name" value="Bromodomain"/>
    <property type="match status" value="1"/>
</dbReference>
<dbReference type="InterPro" id="IPR040214">
    <property type="entry name" value="BRD10"/>
</dbReference>
<keyword evidence="3" id="KW-0175">Coiled coil</keyword>
<dbReference type="SMART" id="SM00297">
    <property type="entry name" value="BROMO"/>
    <property type="match status" value="1"/>
</dbReference>
<dbReference type="STRING" id="8187.ENSLCAP00010013463"/>
<organism evidence="6 7">
    <name type="scientific">Lates calcarifer</name>
    <name type="common">Barramundi</name>
    <name type="synonym">Holocentrus calcarifer</name>
    <dbReference type="NCBI Taxonomy" id="8187"/>
    <lineage>
        <taxon>Eukaryota</taxon>
        <taxon>Metazoa</taxon>
        <taxon>Chordata</taxon>
        <taxon>Craniata</taxon>
        <taxon>Vertebrata</taxon>
        <taxon>Euteleostomi</taxon>
        <taxon>Actinopterygii</taxon>
        <taxon>Neopterygii</taxon>
        <taxon>Teleostei</taxon>
        <taxon>Neoteleostei</taxon>
        <taxon>Acanthomorphata</taxon>
        <taxon>Carangaria</taxon>
        <taxon>Carangaria incertae sedis</taxon>
        <taxon>Centropomidae</taxon>
        <taxon>Lates</taxon>
    </lineage>
</organism>
<evidence type="ECO:0000256" key="2">
    <source>
        <dbReference type="PROSITE-ProRule" id="PRU00035"/>
    </source>
</evidence>
<feature type="region of interest" description="Disordered" evidence="4">
    <location>
        <begin position="1048"/>
        <end position="1113"/>
    </location>
</feature>
<feature type="compositionally biased region" description="Polar residues" evidence="4">
    <location>
        <begin position="1334"/>
        <end position="1351"/>
    </location>
</feature>
<sequence length="2373" mass="252791">MDQKDMTNQITVACSQPVFLNHDLGVSDQASAPQQPRSNIMSSQSKVMSSSPEDTDLVITEDGLSNGACEVETMVALHCPGDSGDVTAEGDHLALSNDGMSEFSNSDLSLPEVCISTNSNSFEEDMNYEVQQAYRIFTGFLLDKHKGITTPFLHPIGHQEAQHGIGGVRGRGQAQLRQSMCLRRMEEKFINQEYETITEFVADFRLMLENCYRYHGVDHWISKQAQKLEIMLEQKLTLLSRTLREKTTLAVTSKGRFGAEEERGSGGTSTRRRLAPRSLATITVGGHESIMVQTLRLEEQQRAKEEKRQRELEKKEAEEMSAKEVEEWEQTLLSQASPHTVDTLWELPAIGHFLCLAQTALNLPEIVFFELERCLLMPRCSLLLSKIMSSLLSPPQRRATLHRRPTLPYRRWESELRQRVMGWYRVVGASHDQPGRAEQLGLCHQFFSILGEVSPLEEKPFHLLSFYQRVWLLKGLCDHVYETQKAVQDAVLAQPIHECRESILGYDSKENAYIHFPHFCGADLRIYCQSPSTPPAFPFPSEWVKRVEIEPGTEGDESDGMKAEGNKSDMDCYGGSMDTGESDDFGKGRAETLGVFKRENGDGKEDKKRFKSWSPKEEEGSESWSSDGDSCEDSKLDLKIHTNSLSLSHTSPTGRSGVKMIFKEETVEMEHQSKRLKQEQGFSLSSMRTIEAETQEPCLSVGEHSYTGRSPARSVSLASPTKSAGLKMEGESPSRGSQRSSCLDCCKSKTSNIKSEECDCCCGTSGLATQLSSESTQNSSEERVNDKIWTKKKKRKKKRGREQLLRVKGEHKQLQHVDRMRLFPADAAKSAVRRVDTTIKRKDKKKKHKAGKKLETSKKIKDEPPVEPSFKLVCTSLEELRELISKTEDELDDLESTKKRLGRWYYRREAVKDLHSTLIRLLNELSPWEPKLVKAYQRNRLRLKKEFDDFKKHPEYSNFVREECISSSSSDEDEDEERSLGKEVFSLTDHYRRSEEEDLEHMVPRGLWSGASTREFAADSAGERTVTYVPPIHLKHPQASTEKGVGLLPRLQTGSGNIPSTADSGPQSRSEVIPSNQSRDSNSAWASGLPAQTSLSPRPTILHPTTGLPKGYTPIPTLLAKSVGNKVTLMKRPADCLGVNNVDRQSKGSLVSLPTSAATTTKLSKAQTSPSSSQQNSQQTQVQGHQQTEVHKQPGMATVTAALVKSPQANPTQTIPKSPVQVVYKVPEGLGHLVRKDSSSSSSPVKISVHPVMKQNTGEKVMQQVVILPSNLLIHKTEEKTSSLHQQQSKGIQVPVSKVASSLCMSTNVPGFTIPENRIPVQQVAPLKDARTVRTPSPSVSPRQQQGTLNSAGFKGAQACSPQASAPQGVTPNPSPITTPSSAVSTEPIKSADPKQELKTVCIRDSQSILVTTRGGNTGIVKVQASTDQSALGSLPTSPVITISPQFKAFLVSKTSPTFSPSAPSQTSPCTIPAVTSISVAQPQKQTLSVLKSPSTVTTTMHTAVTGSIPVTGPGGQTAGATVALSQGSNTSACSAVATKIGQLAQTAGAGSHFQASLVKNTVVVPSLSSSSVPQGLTQAEVIGKTGVKRVSTDERSQVTKFILVTPSSSSSSNVALSKGTPSSTKSLPSSRVMFISQPAATSSTTFMGSIPKQAMATGASAQLLTTSLSSQTLKMGLSPGQPIVSGNSEALCTVKNISLPSGAQIQLSGKTTTIGQTIGALSRSPSKSTPMSVSDAGCPASTASGLVPVTSSNTITACSPQLASHAPLTTSSQLQSTPSFTMISQTGSSASTSFTATLPAGNMTKTDLDMRAGGPSGSSPAQVTTTVQSSPAQIPTPALIRQHSNIQSSICEEATSFLSSSQVALNKTHTPISSFTTNSTPPTTSATGTIQQRIVINTSTPLAAGTQILLNSARFVVPPQGLGPGSHVLIISSPAPQQVPTASATGPGPSVPPQGASYATVAPRAPVLPQTPARLSGVPAASSPFVACTPAVGPPLLATTPNVAPVRLTGTPGLGSTLLPSKTNVVSALPRFPAVQVGNFASAPVGTPTLVSSPPRLGSVPSLVSPVVTSTPAFGSALAAIRLGAGTPTQAECSSTILPGVAHPLPRLSAPLSSLPVLPSPSAVSLPSPVIPVPTPLSSAAAPLVAGAPLHPSPSAQQVVSVTTPGPGIQPQQTAVRIAAPSTALSQALLHTGLGSTSIKKQVPAVMQPVLAGTRTQVLPTVAVPPIVSAVSRMQTLPIATVPPIGSTVNTFETAPVVTSPPSSSTVIITPAQPIPSLKTNSTIHPPVILTSQAFGKHSLQTSALGIHTNVASKLLISPDGAVLSTAQCQVNTAELTARPKPLDALVGSPNSSTGALHTHDSSLPPSQADTK</sequence>
<dbReference type="Pfam" id="PF00439">
    <property type="entry name" value="Bromodomain"/>
    <property type="match status" value="1"/>
</dbReference>
<accession>A0A4W6CMD4</accession>
<dbReference type="SUPFAM" id="SSF47370">
    <property type="entry name" value="Bromodomain"/>
    <property type="match status" value="1"/>
</dbReference>
<feature type="compositionally biased region" description="Polar residues" evidence="4">
    <location>
        <begin position="1818"/>
        <end position="1833"/>
    </location>
</feature>
<feature type="compositionally biased region" description="Low complexity" evidence="4">
    <location>
        <begin position="1357"/>
        <end position="1382"/>
    </location>
</feature>
<dbReference type="OrthoDB" id="21449at2759"/>